<gene>
    <name evidence="3" type="ORF">RJ639_039775</name>
</gene>
<organism evidence="3 4">
    <name type="scientific">Escallonia herrerae</name>
    <dbReference type="NCBI Taxonomy" id="1293975"/>
    <lineage>
        <taxon>Eukaryota</taxon>
        <taxon>Viridiplantae</taxon>
        <taxon>Streptophyta</taxon>
        <taxon>Embryophyta</taxon>
        <taxon>Tracheophyta</taxon>
        <taxon>Spermatophyta</taxon>
        <taxon>Magnoliopsida</taxon>
        <taxon>eudicotyledons</taxon>
        <taxon>Gunneridae</taxon>
        <taxon>Pentapetalae</taxon>
        <taxon>asterids</taxon>
        <taxon>campanulids</taxon>
        <taxon>Escalloniales</taxon>
        <taxon>Escalloniaceae</taxon>
        <taxon>Escallonia</taxon>
    </lineage>
</organism>
<dbReference type="Proteomes" id="UP001188597">
    <property type="component" value="Unassembled WGS sequence"/>
</dbReference>
<dbReference type="Pfam" id="PF00244">
    <property type="entry name" value="14-3-3"/>
    <property type="match status" value="1"/>
</dbReference>
<comment type="similarity">
    <text evidence="1">Belongs to the 14-3-3 family.</text>
</comment>
<accession>A0AA89BEW5</accession>
<reference evidence="3" key="1">
    <citation type="submission" date="2022-12" db="EMBL/GenBank/DDBJ databases">
        <title>Draft genome assemblies for two species of Escallonia (Escalloniales).</title>
        <authorList>
            <person name="Chanderbali A."/>
            <person name="Dervinis C."/>
            <person name="Anghel I."/>
            <person name="Soltis D."/>
            <person name="Soltis P."/>
            <person name="Zapata F."/>
        </authorList>
    </citation>
    <scope>NUCLEOTIDE SEQUENCE</scope>
    <source>
        <strain evidence="3">UCBG64.0493</strain>
        <tissue evidence="3">Leaf</tissue>
    </source>
</reference>
<dbReference type="SUPFAM" id="SSF48445">
    <property type="entry name" value="14-3-3 protein"/>
    <property type="match status" value="1"/>
</dbReference>
<sequence>MAIAFDKERQKVGIGVTCFNHQNLSLVASSAPAIELIVEECNLLSVACKNVIGYIRAAWQIFSSIEQKDKSRKNDDHMALVRTTDPRTQSPPFPVPFTHQPRNHAFIHAGSSITLVWFQYWKHLDELMCTYLGPVPTWWGRLATKAD</sequence>
<evidence type="ECO:0000256" key="1">
    <source>
        <dbReference type="ARBA" id="ARBA00006141"/>
    </source>
</evidence>
<dbReference type="InterPro" id="IPR023410">
    <property type="entry name" value="14-3-3_domain"/>
</dbReference>
<dbReference type="PANTHER" id="PTHR18860">
    <property type="entry name" value="14-3-3 PROTEIN"/>
    <property type="match status" value="1"/>
</dbReference>
<feature type="domain" description="14-3-3" evidence="2">
    <location>
        <begin position="34"/>
        <end position="84"/>
    </location>
</feature>
<protein>
    <recommendedName>
        <fullName evidence="2">14-3-3 domain-containing protein</fullName>
    </recommendedName>
</protein>
<dbReference type="InterPro" id="IPR036815">
    <property type="entry name" value="14-3-3_dom_sf"/>
</dbReference>
<dbReference type="InterPro" id="IPR000308">
    <property type="entry name" value="14-3-3"/>
</dbReference>
<dbReference type="EMBL" id="JAVXUP010000380">
    <property type="protein sequence ID" value="KAK3029431.1"/>
    <property type="molecule type" value="Genomic_DNA"/>
</dbReference>
<dbReference type="AlphaFoldDB" id="A0AA89BEW5"/>
<name>A0AA89BEW5_9ASTE</name>
<keyword evidence="4" id="KW-1185">Reference proteome</keyword>
<evidence type="ECO:0000313" key="3">
    <source>
        <dbReference type="EMBL" id="KAK3029431.1"/>
    </source>
</evidence>
<comment type="caution">
    <text evidence="3">The sequence shown here is derived from an EMBL/GenBank/DDBJ whole genome shotgun (WGS) entry which is preliminary data.</text>
</comment>
<evidence type="ECO:0000259" key="2">
    <source>
        <dbReference type="Pfam" id="PF00244"/>
    </source>
</evidence>
<dbReference type="Gene3D" id="1.20.190.20">
    <property type="entry name" value="14-3-3 domain"/>
    <property type="match status" value="1"/>
</dbReference>
<evidence type="ECO:0000313" key="4">
    <source>
        <dbReference type="Proteomes" id="UP001188597"/>
    </source>
</evidence>
<proteinExistence type="inferred from homology"/>